<dbReference type="EMBL" id="FOOC01000005">
    <property type="protein sequence ID" value="SFF46983.1"/>
    <property type="molecule type" value="Genomic_DNA"/>
</dbReference>
<dbReference type="STRING" id="1076937.SAMN04488120_10512"/>
<name>A0A1I2IZF1_9GAMM</name>
<evidence type="ECO:0000313" key="3">
    <source>
        <dbReference type="EMBL" id="SFF46983.1"/>
    </source>
</evidence>
<proteinExistence type="predicted"/>
<feature type="chain" id="PRO_5011487044" evidence="2">
    <location>
        <begin position="21"/>
        <end position="116"/>
    </location>
</feature>
<dbReference type="OrthoDB" id="5397661at2"/>
<dbReference type="Proteomes" id="UP000199771">
    <property type="component" value="Unassembled WGS sequence"/>
</dbReference>
<gene>
    <name evidence="3" type="ORF">SAMN04488120_10512</name>
</gene>
<feature type="compositionally biased region" description="Low complexity" evidence="1">
    <location>
        <begin position="31"/>
        <end position="47"/>
    </location>
</feature>
<reference evidence="3 4" key="1">
    <citation type="submission" date="2016-10" db="EMBL/GenBank/DDBJ databases">
        <authorList>
            <person name="de Groot N.N."/>
        </authorList>
    </citation>
    <scope>NUCLEOTIDE SEQUENCE [LARGE SCALE GENOMIC DNA]</scope>
    <source>
        <strain evidence="3 4">DSM 23609</strain>
    </source>
</reference>
<evidence type="ECO:0000256" key="1">
    <source>
        <dbReference type="SAM" id="MobiDB-lite"/>
    </source>
</evidence>
<evidence type="ECO:0000256" key="2">
    <source>
        <dbReference type="SAM" id="SignalP"/>
    </source>
</evidence>
<keyword evidence="2" id="KW-0732">Signal</keyword>
<feature type="signal peptide" evidence="2">
    <location>
        <begin position="1"/>
        <end position="20"/>
    </location>
</feature>
<dbReference type="RefSeq" id="WP_091533036.1">
    <property type="nucleotide sequence ID" value="NZ_FOOC01000005.1"/>
</dbReference>
<organism evidence="3 4">
    <name type="scientific">Fontimonas thermophila</name>
    <dbReference type="NCBI Taxonomy" id="1076937"/>
    <lineage>
        <taxon>Bacteria</taxon>
        <taxon>Pseudomonadati</taxon>
        <taxon>Pseudomonadota</taxon>
        <taxon>Gammaproteobacteria</taxon>
        <taxon>Nevskiales</taxon>
        <taxon>Nevskiaceae</taxon>
        <taxon>Fontimonas</taxon>
    </lineage>
</organism>
<feature type="region of interest" description="Disordered" evidence="1">
    <location>
        <begin position="27"/>
        <end position="48"/>
    </location>
</feature>
<dbReference type="AlphaFoldDB" id="A0A1I2IZF1"/>
<keyword evidence="4" id="KW-1185">Reference proteome</keyword>
<sequence length="116" mass="12560">MTASRLAALLAAMLTCAAQAQDEMPAIGGLPQPTAPARTAEPRAGTTIVGEQESPIGLYIMPWRDAEPEPGMDRPARLLQEKLLPLDEAVFVRQIEYHTALSKALKQKGVVTPQER</sequence>
<evidence type="ECO:0000313" key="4">
    <source>
        <dbReference type="Proteomes" id="UP000199771"/>
    </source>
</evidence>
<accession>A0A1I2IZF1</accession>
<protein>
    <submittedName>
        <fullName evidence="3">Uncharacterized protein</fullName>
    </submittedName>
</protein>